<evidence type="ECO:0000313" key="1">
    <source>
        <dbReference type="EMBL" id="CAH7672697.1"/>
    </source>
</evidence>
<dbReference type="Proteomes" id="UP001153365">
    <property type="component" value="Unassembled WGS sequence"/>
</dbReference>
<accession>A0AAV0AUU7</accession>
<keyword evidence="2" id="KW-1185">Reference proteome</keyword>
<dbReference type="AlphaFoldDB" id="A0AAV0AUU7"/>
<evidence type="ECO:0000313" key="2">
    <source>
        <dbReference type="Proteomes" id="UP001153365"/>
    </source>
</evidence>
<dbReference type="EMBL" id="CALTRL010001481">
    <property type="protein sequence ID" value="CAH7672697.1"/>
    <property type="molecule type" value="Genomic_DNA"/>
</dbReference>
<organism evidence="1 2">
    <name type="scientific">Phakopsora pachyrhizi</name>
    <name type="common">Asian soybean rust disease fungus</name>
    <dbReference type="NCBI Taxonomy" id="170000"/>
    <lineage>
        <taxon>Eukaryota</taxon>
        <taxon>Fungi</taxon>
        <taxon>Dikarya</taxon>
        <taxon>Basidiomycota</taxon>
        <taxon>Pucciniomycotina</taxon>
        <taxon>Pucciniomycetes</taxon>
        <taxon>Pucciniales</taxon>
        <taxon>Phakopsoraceae</taxon>
        <taxon>Phakopsora</taxon>
    </lineage>
</organism>
<comment type="caution">
    <text evidence="1">The sequence shown here is derived from an EMBL/GenBank/DDBJ whole genome shotgun (WGS) entry which is preliminary data.</text>
</comment>
<reference evidence="1" key="1">
    <citation type="submission" date="2022-06" db="EMBL/GenBank/DDBJ databases">
        <authorList>
            <consortium name="SYNGENTA / RWTH Aachen University"/>
        </authorList>
    </citation>
    <scope>NUCLEOTIDE SEQUENCE</scope>
</reference>
<gene>
    <name evidence="1" type="ORF">PPACK8108_LOCUS7518</name>
</gene>
<protein>
    <submittedName>
        <fullName evidence="1">Uncharacterized protein</fullName>
    </submittedName>
</protein>
<name>A0AAV0AUU7_PHAPC</name>
<proteinExistence type="predicted"/>
<sequence>MELQSLLESDSDSELETDTLYLNHLLTKQYLVPHSTKKNNVIYPMDNLKNLPPAKFKQCRRFKSHIVSTLNAAFCVNGFDPVVYGLGLGKNTHIKALNLKPSAKPEPYGMAGCIPTGKGLTEDSILIAKDDVEFEAVKAMFSRTFVKSLGLLFTPDQDH</sequence>